<sequence length="156" mass="17768">MSLKRILIEDIYKNKKIPLAGGFYYITGEIIIMRDTAHKRFIQNNEKIIDFNNKAIFYAGPLRSGILGPTTSSRMDPFTLWFAKERGVRLFIGKGKRDESLVKILRNMGVYCASVPGGISSYLSKNIQTPESILYKELGCESIFVSKVRHILVQFL</sequence>
<evidence type="ECO:0000313" key="5">
    <source>
        <dbReference type="Proteomes" id="UP000234857"/>
    </source>
</evidence>
<accession>A0A2N5ZGB9</accession>
<evidence type="ECO:0000259" key="3">
    <source>
        <dbReference type="Pfam" id="PF05683"/>
    </source>
</evidence>
<dbReference type="SUPFAM" id="SSF117457">
    <property type="entry name" value="FumA C-terminal domain-like"/>
    <property type="match status" value="1"/>
</dbReference>
<dbReference type="InterPro" id="IPR004647">
    <property type="entry name" value="Fe-S_hydro-lyase_TtdB-typ_cat"/>
</dbReference>
<proteinExistence type="inferred from homology"/>
<dbReference type="AlphaFoldDB" id="A0A2N5ZGB9"/>
<name>A0A2N5ZGB9_MUIH1</name>
<dbReference type="Proteomes" id="UP000234857">
    <property type="component" value="Unassembled WGS sequence"/>
</dbReference>
<evidence type="ECO:0000256" key="1">
    <source>
        <dbReference type="ARBA" id="ARBA00008876"/>
    </source>
</evidence>
<evidence type="ECO:0000313" key="4">
    <source>
        <dbReference type="EMBL" id="PLX17686.1"/>
    </source>
</evidence>
<feature type="domain" description="Fe-S hydro-lyase tartrate dehydratase beta-type catalytic" evidence="3">
    <location>
        <begin position="25"/>
        <end position="152"/>
    </location>
</feature>
<dbReference type="PANTHER" id="PTHR43351:SF2">
    <property type="entry name" value="L(+)-TARTRATE DEHYDRATASE SUBUNIT BETA-RELATED"/>
    <property type="match status" value="1"/>
</dbReference>
<dbReference type="PANTHER" id="PTHR43351">
    <property type="entry name" value="L(+)-TARTRATE DEHYDRATASE SUBUNIT BETA"/>
    <property type="match status" value="1"/>
</dbReference>
<evidence type="ECO:0000256" key="2">
    <source>
        <dbReference type="ARBA" id="ARBA00023239"/>
    </source>
</evidence>
<keyword evidence="2" id="KW-0456">Lyase</keyword>
<dbReference type="Pfam" id="PF05683">
    <property type="entry name" value="Fumerase_C"/>
    <property type="match status" value="1"/>
</dbReference>
<dbReference type="Gene3D" id="3.20.130.10">
    <property type="entry name" value="Fe-S hydro-lyase, tartrate dehydratase beta-type, catalytic domain"/>
    <property type="match status" value="1"/>
</dbReference>
<gene>
    <name evidence="4" type="ORF">C0601_06555</name>
</gene>
<reference evidence="4 5" key="1">
    <citation type="submission" date="2017-11" db="EMBL/GenBank/DDBJ databases">
        <title>Genome-resolved metagenomics identifies genetic mobility, metabolic interactions, and unexpected diversity in perchlorate-reducing communities.</title>
        <authorList>
            <person name="Barnum T.P."/>
            <person name="Figueroa I.A."/>
            <person name="Carlstrom C.I."/>
            <person name="Lucas L.N."/>
            <person name="Engelbrektson A.L."/>
            <person name="Coates J.D."/>
        </authorList>
    </citation>
    <scope>NUCLEOTIDE SEQUENCE [LARGE SCALE GENOMIC DNA]</scope>
    <source>
        <strain evidence="4">BM706</strain>
    </source>
</reference>
<organism evidence="4 5">
    <name type="scientific">Muiribacterium halophilum</name>
    <dbReference type="NCBI Taxonomy" id="2053465"/>
    <lineage>
        <taxon>Bacteria</taxon>
        <taxon>Candidatus Muiribacteriota</taxon>
        <taxon>Candidatus Muiribacteriia</taxon>
        <taxon>Candidatus Muiribacteriales</taxon>
        <taxon>Candidatus Muiribacteriaceae</taxon>
        <taxon>Candidatus Muiribacterium</taxon>
    </lineage>
</organism>
<comment type="similarity">
    <text evidence="1">Belongs to the class-I fumarase family.</text>
</comment>
<dbReference type="GO" id="GO:0016836">
    <property type="term" value="F:hydro-lyase activity"/>
    <property type="evidence" value="ECO:0007669"/>
    <property type="project" value="InterPro"/>
</dbReference>
<protein>
    <recommendedName>
        <fullName evidence="3">Fe-S hydro-lyase tartrate dehydratase beta-type catalytic domain-containing protein</fullName>
    </recommendedName>
</protein>
<dbReference type="InterPro" id="IPR036660">
    <property type="entry name" value="Fe-S_hydroAse_TtdB_cat_sf"/>
</dbReference>
<dbReference type="EMBL" id="PKTG01000083">
    <property type="protein sequence ID" value="PLX17686.1"/>
    <property type="molecule type" value="Genomic_DNA"/>
</dbReference>
<comment type="caution">
    <text evidence="4">The sequence shown here is derived from an EMBL/GenBank/DDBJ whole genome shotgun (WGS) entry which is preliminary data.</text>
</comment>